<name>A5N5G1_CLOK5</name>
<protein>
    <submittedName>
        <fullName evidence="1">Uncharacterized protein</fullName>
    </submittedName>
</protein>
<organism evidence="1 2">
    <name type="scientific">Clostridium kluyveri (strain ATCC 8527 / DSM 555 / NBRC 12016 / NCIMB 10680 / K1)</name>
    <dbReference type="NCBI Taxonomy" id="431943"/>
    <lineage>
        <taxon>Bacteria</taxon>
        <taxon>Bacillati</taxon>
        <taxon>Bacillota</taxon>
        <taxon>Clostridia</taxon>
        <taxon>Eubacteriales</taxon>
        <taxon>Clostridiaceae</taxon>
        <taxon>Clostridium</taxon>
    </lineage>
</organism>
<dbReference type="HOGENOM" id="CLU_2988568_0_0_9"/>
<dbReference type="AlphaFoldDB" id="A5N5G1"/>
<sequence length="57" mass="6714">MGELCNLIKQYDEMVHKNPDMATEEQRLRIEKFRVEIEKVKGNKETTSNTAQMRGLM</sequence>
<evidence type="ECO:0000313" key="1">
    <source>
        <dbReference type="EMBL" id="EDK32542.1"/>
    </source>
</evidence>
<evidence type="ECO:0000313" key="2">
    <source>
        <dbReference type="Proteomes" id="UP000002411"/>
    </source>
</evidence>
<gene>
    <name evidence="1" type="ordered locus">CKL_0488</name>
</gene>
<reference evidence="1 2" key="1">
    <citation type="journal article" date="2008" name="Proc. Natl. Acad. Sci. U.S.A.">
        <title>The genome of Clostridium kluyveri, a strict anaerobe with unique metabolic features.</title>
        <authorList>
            <person name="Seedorf H."/>
            <person name="Fricke W.F."/>
            <person name="Veith B."/>
            <person name="Brueggemann H."/>
            <person name="Liesegang H."/>
            <person name="Strittmatter A."/>
            <person name="Miethke M."/>
            <person name="Buckel W."/>
            <person name="Hinderberger J."/>
            <person name="Li F."/>
            <person name="Hagemeier C."/>
            <person name="Thauer R.K."/>
            <person name="Gottschalk G."/>
        </authorList>
    </citation>
    <scope>NUCLEOTIDE SEQUENCE [LARGE SCALE GENOMIC DNA]</scope>
    <source>
        <strain evidence="2">ATCC 8527 / DSM 555 / NCIMB 10680</strain>
    </source>
</reference>
<dbReference type="KEGG" id="ckl:CKL_0488"/>
<keyword evidence="2" id="KW-1185">Reference proteome</keyword>
<proteinExistence type="predicted"/>
<dbReference type="EMBL" id="CP000673">
    <property type="protein sequence ID" value="EDK32542.1"/>
    <property type="molecule type" value="Genomic_DNA"/>
</dbReference>
<dbReference type="Proteomes" id="UP000002411">
    <property type="component" value="Chromosome"/>
</dbReference>
<accession>A5N5G1</accession>